<dbReference type="RefSeq" id="WP_109327945.1">
    <property type="nucleotide sequence ID" value="NZ_CP029353.1"/>
</dbReference>
<dbReference type="Gene3D" id="3.60.21.70">
    <property type="entry name" value="PhoD-like phosphatase"/>
    <property type="match status" value="1"/>
</dbReference>
<dbReference type="PANTHER" id="PTHR46689">
    <property type="entry name" value="MEMBRANE PROTEIN, PUTATIVE-RELATED"/>
    <property type="match status" value="1"/>
</dbReference>
<sequence>MAHRRSEPRIILGPVLYLRGEQGDRWRLSALFVLDGETEPDDLRVDGVTLPVPPRHVTQWHQRHVWRFDFAIPRGAQDTEATYGFPDGPSWRLIVPARTPLLRFAYIYGSATSDIPGGRESGTAAVSTWRTLLQRHQVEKFHALLQGGGQMAGDRLLDDCPELAAWRAESARSRAAAPLSAGLAEAVVSFYFDSYLREWSRPEVAEVLARVPSVMMWGPPDGAPDLASDPQSKVVRSVLMAARRHFTLFQLGAVAEAMPDSVWGSARATFTQGHLLGDVGLLALDLRSERTSTRVMSDRVWSLLPGWLERFAEARHLILLSDTPLLFPSTARLETLAAALPDRLADAAALRDLWRSRGHAEEWKRLIGLLSGFSRRTGCRITMLSGAVGLGGRSLLRGDGVEMWQVMAPFAGRTPPSPWVARGLEHLAARREQPLPGFQLETPGFTDGGRRLLDGRGWVSLVFDGKGQLQARWTVQDDSRTYAQAI</sequence>
<dbReference type="AlphaFoldDB" id="A0A2S2CRM0"/>
<dbReference type="GO" id="GO:0016020">
    <property type="term" value="C:membrane"/>
    <property type="evidence" value="ECO:0007669"/>
    <property type="project" value="TreeGrafter"/>
</dbReference>
<evidence type="ECO:0000313" key="3">
    <source>
        <dbReference type="Proteomes" id="UP000245629"/>
    </source>
</evidence>
<accession>A0A2S2CRM0</accession>
<dbReference type="InterPro" id="IPR038607">
    <property type="entry name" value="PhoD-like_sf"/>
</dbReference>
<evidence type="ECO:0000259" key="1">
    <source>
        <dbReference type="Pfam" id="PF19050"/>
    </source>
</evidence>
<proteinExistence type="predicted"/>
<gene>
    <name evidence="2" type="ORF">DEW08_13670</name>
</gene>
<evidence type="ECO:0000313" key="2">
    <source>
        <dbReference type="EMBL" id="AWK87132.1"/>
    </source>
</evidence>
<name>A0A2S2CRM0_9PROT</name>
<reference evidence="3" key="1">
    <citation type="submission" date="2018-05" db="EMBL/GenBank/DDBJ databases">
        <title>Azospirillum thermophila sp. nov., a novel isolated from hot spring.</title>
        <authorList>
            <person name="Zhao Z."/>
        </authorList>
    </citation>
    <scope>NUCLEOTIDE SEQUENCE [LARGE SCALE GENOMIC DNA]</scope>
    <source>
        <strain evidence="3">CFH 70021</strain>
    </source>
</reference>
<dbReference type="Pfam" id="PF19050">
    <property type="entry name" value="PhoD_2"/>
    <property type="match status" value="1"/>
</dbReference>
<dbReference type="PANTHER" id="PTHR46689:SF2">
    <property type="entry name" value="WW DOMAIN PROTEIN (AFU_ORTHOLOGUE AFUA_6G06520)"/>
    <property type="match status" value="1"/>
</dbReference>
<organism evidence="2 3">
    <name type="scientific">Azospirillum thermophilum</name>
    <dbReference type="NCBI Taxonomy" id="2202148"/>
    <lineage>
        <taxon>Bacteria</taxon>
        <taxon>Pseudomonadati</taxon>
        <taxon>Pseudomonadota</taxon>
        <taxon>Alphaproteobacteria</taxon>
        <taxon>Rhodospirillales</taxon>
        <taxon>Azospirillaceae</taxon>
        <taxon>Azospirillum</taxon>
    </lineage>
</organism>
<dbReference type="Proteomes" id="UP000245629">
    <property type="component" value="Chromosome 2"/>
</dbReference>
<dbReference type="EMBL" id="CP029353">
    <property type="protein sequence ID" value="AWK87132.1"/>
    <property type="molecule type" value="Genomic_DNA"/>
</dbReference>
<feature type="domain" description="PhoD-like phosphatase" evidence="1">
    <location>
        <begin position="126"/>
        <end position="339"/>
    </location>
</feature>
<dbReference type="InterPro" id="IPR043904">
    <property type="entry name" value="PhoD_2-like"/>
</dbReference>
<protein>
    <recommendedName>
        <fullName evidence="1">PhoD-like phosphatase domain-containing protein</fullName>
    </recommendedName>
</protein>
<keyword evidence="3" id="KW-1185">Reference proteome</keyword>
<dbReference type="KEGG" id="azz:DEW08_13670"/>
<dbReference type="OrthoDB" id="327733at2"/>